<feature type="transmembrane region" description="Helical" evidence="7">
    <location>
        <begin position="246"/>
        <end position="268"/>
    </location>
</feature>
<keyword evidence="6 7" id="KW-0472">Membrane</keyword>
<organism evidence="9 10">
    <name type="scientific">Photobacterium proteolyticum</name>
    <dbReference type="NCBI Taxonomy" id="1903952"/>
    <lineage>
        <taxon>Bacteria</taxon>
        <taxon>Pseudomonadati</taxon>
        <taxon>Pseudomonadota</taxon>
        <taxon>Gammaproteobacteria</taxon>
        <taxon>Vibrionales</taxon>
        <taxon>Vibrionaceae</taxon>
        <taxon>Photobacterium</taxon>
    </lineage>
</organism>
<protein>
    <submittedName>
        <fullName evidence="9">Thiamine ABC transporter permease</fullName>
    </submittedName>
</protein>
<dbReference type="EMBL" id="MJIL01000097">
    <property type="protein sequence ID" value="OLQ70526.1"/>
    <property type="molecule type" value="Genomic_DNA"/>
</dbReference>
<dbReference type="PROSITE" id="PS50928">
    <property type="entry name" value="ABC_TM1"/>
    <property type="match status" value="2"/>
</dbReference>
<dbReference type="InterPro" id="IPR000515">
    <property type="entry name" value="MetI-like"/>
</dbReference>
<feature type="transmembrane region" description="Helical" evidence="7">
    <location>
        <begin position="204"/>
        <end position="226"/>
    </location>
</feature>
<feature type="transmembrane region" description="Helical" evidence="7">
    <location>
        <begin position="143"/>
        <end position="167"/>
    </location>
</feature>
<comment type="subcellular location">
    <subcellularLocation>
        <location evidence="1">Cell membrane</location>
        <topology evidence="1">Multi-pass membrane protein</topology>
    </subcellularLocation>
</comment>
<accession>A0A1Q9G8B2</accession>
<feature type="transmembrane region" description="Helical" evidence="7">
    <location>
        <begin position="101"/>
        <end position="123"/>
    </location>
</feature>
<feature type="transmembrane region" description="Helical" evidence="7">
    <location>
        <begin position="357"/>
        <end position="380"/>
    </location>
</feature>
<evidence type="ECO:0000256" key="6">
    <source>
        <dbReference type="ARBA" id="ARBA00023136"/>
    </source>
</evidence>
<feature type="domain" description="ABC transmembrane type-1" evidence="8">
    <location>
        <begin position="54"/>
        <end position="268"/>
    </location>
</feature>
<dbReference type="SUPFAM" id="SSF161098">
    <property type="entry name" value="MetI-like"/>
    <property type="match status" value="2"/>
</dbReference>
<evidence type="ECO:0000259" key="8">
    <source>
        <dbReference type="PROSITE" id="PS50928"/>
    </source>
</evidence>
<dbReference type="PANTHER" id="PTHR30183:SF6">
    <property type="entry name" value="INNER MEMBRANE ABC TRANSPORTER PERMEASE PROTEIN YNJC"/>
    <property type="match status" value="1"/>
</dbReference>
<evidence type="ECO:0000313" key="10">
    <source>
        <dbReference type="Proteomes" id="UP000186905"/>
    </source>
</evidence>
<keyword evidence="4 7" id="KW-0812">Transmembrane</keyword>
<sequence>MIRLLYLFTLALCALPFVPGVLGILIPAFSWLPPLGLTTPNLSAFDAVIQWPALTQSLWLTLFTGLGSTGLAVLFCFLILRQYWNSPHWQRVEHSLSPMLAMPHVAFAIGFAFTFAPAGWFFRLLEAMGLDTNGWFSLIKDEYGIGLLLALAIKETPFLLLMSISVLQQIKVNRLTAVASGLGYSHKESWLKVILPQWLPGMRLPIFAVAAYGISVVDVALILGPARPPTFSVLVWQWFNEPELTLLPRAAVGAIVLLGLALLTLGFIRLAEWLLLQRCRQWQIDRPRQSKEIRRNLHLPHPKLRFPSYAPFVLIPVLVIPVLVLWSFAHRWRFPDLLPSRYSLRFWQQESLSLVELAANSLSLALVSSLCALVLAIACLEYRQQYQRAIPSWLIALPMVLPQLSLLFGIQITTYLIPGQWYWLWVAWSHLFFVFPYLYLALDGPWRNYDIRLDQSARSLGLNGWQTWWRVKRPLLLPAIWLGLAVGVSVSLAQYLPTQMLGAGRISTLTTEAVALASGQDRRVSAIYGLLQGVLPFLFFTLAIAASRYSARFTRRTQQQRRERPDDIICGKPHYK</sequence>
<dbReference type="OrthoDB" id="7852521at2"/>
<evidence type="ECO:0000256" key="1">
    <source>
        <dbReference type="ARBA" id="ARBA00004651"/>
    </source>
</evidence>
<feature type="transmembrane region" description="Helical" evidence="7">
    <location>
        <begin position="422"/>
        <end position="442"/>
    </location>
</feature>
<reference evidence="9 10" key="1">
    <citation type="submission" date="2016-09" db="EMBL/GenBank/DDBJ databases">
        <title>Photobacterium proteolyticum sp. nov. a protease producing bacterium isolated from ocean sediments of Laizhou Bay.</title>
        <authorList>
            <person name="Li Y."/>
        </authorList>
    </citation>
    <scope>NUCLEOTIDE SEQUENCE [LARGE SCALE GENOMIC DNA]</scope>
    <source>
        <strain evidence="9 10">13-12</strain>
    </source>
</reference>
<keyword evidence="2" id="KW-0813">Transport</keyword>
<feature type="domain" description="ABC transmembrane type-1" evidence="8">
    <location>
        <begin position="358"/>
        <end position="543"/>
    </location>
</feature>
<dbReference type="CDD" id="cd06261">
    <property type="entry name" value="TM_PBP2"/>
    <property type="match status" value="1"/>
</dbReference>
<dbReference type="GO" id="GO:0055085">
    <property type="term" value="P:transmembrane transport"/>
    <property type="evidence" value="ECO:0007669"/>
    <property type="project" value="InterPro"/>
</dbReference>
<keyword evidence="10" id="KW-1185">Reference proteome</keyword>
<feature type="transmembrane region" description="Helical" evidence="7">
    <location>
        <begin position="309"/>
        <end position="329"/>
    </location>
</feature>
<evidence type="ECO:0000256" key="5">
    <source>
        <dbReference type="ARBA" id="ARBA00022989"/>
    </source>
</evidence>
<feature type="transmembrane region" description="Helical" evidence="7">
    <location>
        <begin position="526"/>
        <end position="546"/>
    </location>
</feature>
<dbReference type="STRING" id="1903952.BIT28_27295"/>
<gene>
    <name evidence="9" type="ORF">BIT28_27295</name>
</gene>
<feature type="transmembrane region" description="Helical" evidence="7">
    <location>
        <begin position="392"/>
        <end position="416"/>
    </location>
</feature>
<evidence type="ECO:0000256" key="3">
    <source>
        <dbReference type="ARBA" id="ARBA00022475"/>
    </source>
</evidence>
<dbReference type="RefSeq" id="WP_075767818.1">
    <property type="nucleotide sequence ID" value="NZ_MJIL01000097.1"/>
</dbReference>
<evidence type="ECO:0000313" key="9">
    <source>
        <dbReference type="EMBL" id="OLQ70526.1"/>
    </source>
</evidence>
<proteinExistence type="predicted"/>
<feature type="transmembrane region" description="Helical" evidence="7">
    <location>
        <begin position="58"/>
        <end position="80"/>
    </location>
</feature>
<dbReference type="Proteomes" id="UP000186905">
    <property type="component" value="Unassembled WGS sequence"/>
</dbReference>
<dbReference type="Gene3D" id="1.10.3720.10">
    <property type="entry name" value="MetI-like"/>
    <property type="match status" value="2"/>
</dbReference>
<dbReference type="InterPro" id="IPR035906">
    <property type="entry name" value="MetI-like_sf"/>
</dbReference>
<evidence type="ECO:0000256" key="2">
    <source>
        <dbReference type="ARBA" id="ARBA00022448"/>
    </source>
</evidence>
<comment type="caution">
    <text evidence="9">The sequence shown here is derived from an EMBL/GenBank/DDBJ whole genome shotgun (WGS) entry which is preliminary data.</text>
</comment>
<dbReference type="AlphaFoldDB" id="A0A1Q9G8B2"/>
<name>A0A1Q9G8B2_9GAMM</name>
<keyword evidence="5 7" id="KW-1133">Transmembrane helix</keyword>
<evidence type="ECO:0000256" key="4">
    <source>
        <dbReference type="ARBA" id="ARBA00022692"/>
    </source>
</evidence>
<feature type="transmembrane region" description="Helical" evidence="7">
    <location>
        <begin position="475"/>
        <end position="496"/>
    </location>
</feature>
<dbReference type="GO" id="GO:0005886">
    <property type="term" value="C:plasma membrane"/>
    <property type="evidence" value="ECO:0007669"/>
    <property type="project" value="UniProtKB-SubCell"/>
</dbReference>
<evidence type="ECO:0000256" key="7">
    <source>
        <dbReference type="SAM" id="Phobius"/>
    </source>
</evidence>
<dbReference type="PANTHER" id="PTHR30183">
    <property type="entry name" value="MOLYBDENUM TRANSPORT SYSTEM PERMEASE PROTEIN MODB"/>
    <property type="match status" value="1"/>
</dbReference>
<keyword evidence="3" id="KW-1003">Cell membrane</keyword>